<dbReference type="SUPFAM" id="SSF57716">
    <property type="entry name" value="Glucocorticoid receptor-like (DNA-binding domain)"/>
    <property type="match status" value="1"/>
</dbReference>
<evidence type="ECO:0000313" key="10">
    <source>
        <dbReference type="Proteomes" id="UP000320773"/>
    </source>
</evidence>
<keyword evidence="4 6" id="KW-0067">ATP-binding</keyword>
<evidence type="ECO:0000256" key="1">
    <source>
        <dbReference type="ARBA" id="ARBA00022723"/>
    </source>
</evidence>
<keyword evidence="9" id="KW-0378">Hydrolase</keyword>
<dbReference type="InterPro" id="IPR004487">
    <property type="entry name" value="Clp_protease_ATP-bd_su_ClpX"/>
</dbReference>
<dbReference type="InterPro" id="IPR046425">
    <property type="entry name" value="ClpX_bact"/>
</dbReference>
<dbReference type="NCBIfam" id="TIGR00382">
    <property type="entry name" value="clpX"/>
    <property type="match status" value="1"/>
</dbReference>
<proteinExistence type="inferred from homology"/>
<dbReference type="GO" id="GO:0051603">
    <property type="term" value="P:proteolysis involved in protein catabolic process"/>
    <property type="evidence" value="ECO:0007669"/>
    <property type="project" value="TreeGrafter"/>
</dbReference>
<comment type="caution">
    <text evidence="6">Lacks conserved residue(s) required for the propagation of feature annotation.</text>
</comment>
<feature type="domain" description="ClpX-type ZB" evidence="8">
    <location>
        <begin position="1"/>
        <end position="49"/>
    </location>
</feature>
<accession>A0A543G0W0</accession>
<comment type="similarity">
    <text evidence="6 7">Belongs to the ClpX chaperone family.</text>
</comment>
<dbReference type="CDD" id="cd19497">
    <property type="entry name" value="RecA-like_ClpX"/>
    <property type="match status" value="1"/>
</dbReference>
<keyword evidence="1 6" id="KW-0479">Metal-binding</keyword>
<evidence type="ECO:0000256" key="6">
    <source>
        <dbReference type="HAMAP-Rule" id="MF_00175"/>
    </source>
</evidence>
<sequence length="411" mass="45761">MAKNKSACGFCGRTKAETQLLIAGIDTFICDSCIEQAHMIIQEEIKSNAQLRNNNSDLILRKPKEIRAFLDQYVIGQDQTKKVMSVAVYNHYKRLMQQTSQDEVEIEKSNIIMVGQTGTGKTLVAKTIAKMLDVPLAIVDATVLTEAGYVGEDVESLLTRLLQAADYDVEKAERGIVFIDEIDKIARKSDNPSITRDVSGEGVQQALLKLLEGTVVNVPPKGGRKHPDQKFVEVNTQNILFIAGGAFDGIEKIISKRLNRQAVGYSTSQNKDQVDNNNLLQYIIPKDIRDFGLIPEIIGRLPVLTHMDPLDKDTLRSILTEPKNALIKQYSKLFAMDEVAFTIQDEALDFIVDKALEYKLGARGLRSLCEAILTDAMYELPSSENKKLDIDLNYAAQALSQNLLKRLEIAS</sequence>
<dbReference type="AlphaFoldDB" id="A0A543G0W0"/>
<dbReference type="Gene3D" id="6.20.220.10">
    <property type="entry name" value="ClpX chaperone, C4-type zinc finger domain"/>
    <property type="match status" value="1"/>
</dbReference>
<dbReference type="SUPFAM" id="SSF52540">
    <property type="entry name" value="P-loop containing nucleoside triphosphate hydrolases"/>
    <property type="match status" value="1"/>
</dbReference>
<dbReference type="GO" id="GO:0008270">
    <property type="term" value="F:zinc ion binding"/>
    <property type="evidence" value="ECO:0007669"/>
    <property type="project" value="UniProtKB-UniRule"/>
</dbReference>
<dbReference type="InterPro" id="IPR027417">
    <property type="entry name" value="P-loop_NTPase"/>
</dbReference>
<evidence type="ECO:0000256" key="5">
    <source>
        <dbReference type="ARBA" id="ARBA00023186"/>
    </source>
</evidence>
<evidence type="ECO:0000256" key="4">
    <source>
        <dbReference type="ARBA" id="ARBA00022840"/>
    </source>
</evidence>
<feature type="binding site" evidence="6 7">
    <location>
        <position position="8"/>
    </location>
    <ligand>
        <name>Zn(2+)</name>
        <dbReference type="ChEBI" id="CHEBI:29105"/>
    </ligand>
</feature>
<dbReference type="Gene3D" id="3.40.50.300">
    <property type="entry name" value="P-loop containing nucleotide triphosphate hydrolases"/>
    <property type="match status" value="1"/>
</dbReference>
<dbReference type="InterPro" id="IPR050052">
    <property type="entry name" value="ATP-dep_Clp_protease_ClpX"/>
</dbReference>
<evidence type="ECO:0000256" key="3">
    <source>
        <dbReference type="ARBA" id="ARBA00022833"/>
    </source>
</evidence>
<dbReference type="InterPro" id="IPR003959">
    <property type="entry name" value="ATPase_AAA_core"/>
</dbReference>
<comment type="function">
    <text evidence="6">ATP-dependent specificity component of the Clp protease. It directs the protease to specific substrates. Can perform chaperone functions in the absence of ClpP.</text>
</comment>
<dbReference type="GO" id="GO:0016887">
    <property type="term" value="F:ATP hydrolysis activity"/>
    <property type="evidence" value="ECO:0007669"/>
    <property type="project" value="InterPro"/>
</dbReference>
<dbReference type="PANTHER" id="PTHR48102:SF7">
    <property type="entry name" value="ATP-DEPENDENT CLP PROTEASE ATP-BINDING SUBUNIT CLPX-LIKE, MITOCHONDRIAL"/>
    <property type="match status" value="1"/>
</dbReference>
<keyword evidence="5 6" id="KW-0143">Chaperone</keyword>
<dbReference type="FunFam" id="3.40.50.300:FF:000005">
    <property type="entry name" value="ATP-dependent Clp protease ATP-binding subunit ClpX"/>
    <property type="match status" value="1"/>
</dbReference>
<dbReference type="PANTHER" id="PTHR48102">
    <property type="entry name" value="ATP-DEPENDENT CLP PROTEASE ATP-BINDING SUBUNIT CLPX-LIKE, MITOCHONDRIAL-RELATED"/>
    <property type="match status" value="1"/>
</dbReference>
<dbReference type="Gene3D" id="1.10.8.60">
    <property type="match status" value="1"/>
</dbReference>
<comment type="subunit">
    <text evidence="6">Component of the ClpX-ClpP complex. Forms a hexameric ring that, in the presence of ATP, binds to fourteen ClpP subunits assembled into a disk-like structure with a central cavity, resembling the structure of eukaryotic proteasomes.</text>
</comment>
<dbReference type="Pfam" id="PF07724">
    <property type="entry name" value="AAA_2"/>
    <property type="match status" value="1"/>
</dbReference>
<dbReference type="InterPro" id="IPR059188">
    <property type="entry name" value="Znf_CLPX-like"/>
</dbReference>
<evidence type="ECO:0000313" key="9">
    <source>
        <dbReference type="EMBL" id="TQM39707.1"/>
    </source>
</evidence>
<dbReference type="GO" id="GO:0140662">
    <property type="term" value="F:ATP-dependent protein folding chaperone"/>
    <property type="evidence" value="ECO:0007669"/>
    <property type="project" value="InterPro"/>
</dbReference>
<keyword evidence="3 6" id="KW-0862">Zinc</keyword>
<name>A0A543G0W0_9FLAO</name>
<dbReference type="HAMAP" id="MF_00175">
    <property type="entry name" value="ClpX"/>
    <property type="match status" value="1"/>
</dbReference>
<dbReference type="PROSITE" id="PS51902">
    <property type="entry name" value="CLPX_ZB"/>
    <property type="match status" value="1"/>
</dbReference>
<dbReference type="Pfam" id="PF06689">
    <property type="entry name" value="zf-C4_ClpX"/>
    <property type="match status" value="1"/>
</dbReference>
<feature type="binding site" evidence="6 7">
    <location>
        <position position="11"/>
    </location>
    <ligand>
        <name>Zn(2+)</name>
        <dbReference type="ChEBI" id="CHEBI:29105"/>
    </ligand>
</feature>
<dbReference type="GO" id="GO:0046983">
    <property type="term" value="F:protein dimerization activity"/>
    <property type="evidence" value="ECO:0007669"/>
    <property type="project" value="UniProtKB-UniRule"/>
</dbReference>
<keyword evidence="9" id="KW-0645">Protease</keyword>
<dbReference type="GO" id="GO:0051082">
    <property type="term" value="F:unfolded protein binding"/>
    <property type="evidence" value="ECO:0007669"/>
    <property type="project" value="UniProtKB-UniRule"/>
</dbReference>
<keyword evidence="2 6" id="KW-0547">Nucleotide-binding</keyword>
<dbReference type="GO" id="GO:0051301">
    <property type="term" value="P:cell division"/>
    <property type="evidence" value="ECO:0007669"/>
    <property type="project" value="TreeGrafter"/>
</dbReference>
<dbReference type="NCBIfam" id="NF003745">
    <property type="entry name" value="PRK05342.1"/>
    <property type="match status" value="1"/>
</dbReference>
<feature type="binding site" evidence="6 7">
    <location>
        <position position="30"/>
    </location>
    <ligand>
        <name>Zn(2+)</name>
        <dbReference type="ChEBI" id="CHEBI:29105"/>
    </ligand>
</feature>
<dbReference type="SMART" id="SM00382">
    <property type="entry name" value="AAA"/>
    <property type="match status" value="1"/>
</dbReference>
<dbReference type="Pfam" id="PF10431">
    <property type="entry name" value="ClpB_D2-small"/>
    <property type="match status" value="1"/>
</dbReference>
<dbReference type="FunFam" id="1.10.8.60:FF:000002">
    <property type="entry name" value="ATP-dependent Clp protease ATP-binding subunit ClpX"/>
    <property type="match status" value="1"/>
</dbReference>
<dbReference type="RefSeq" id="WP_089080224.1">
    <property type="nucleotide sequence ID" value="NZ_VFPJ01000001.1"/>
</dbReference>
<feature type="binding site" evidence="6 7">
    <location>
        <position position="33"/>
    </location>
    <ligand>
        <name>Zn(2+)</name>
        <dbReference type="ChEBI" id="CHEBI:29105"/>
    </ligand>
</feature>
<dbReference type="SMART" id="SM01086">
    <property type="entry name" value="ClpB_D2-small"/>
    <property type="match status" value="1"/>
</dbReference>
<dbReference type="Proteomes" id="UP000320773">
    <property type="component" value="Unassembled WGS sequence"/>
</dbReference>
<protein>
    <recommendedName>
        <fullName evidence="6">ATP-dependent Clp protease ATP-binding subunit ClpX</fullName>
    </recommendedName>
</protein>
<evidence type="ECO:0000256" key="2">
    <source>
        <dbReference type="ARBA" id="ARBA00022741"/>
    </source>
</evidence>
<evidence type="ECO:0000259" key="8">
    <source>
        <dbReference type="PROSITE" id="PS51902"/>
    </source>
</evidence>
<gene>
    <name evidence="6" type="primary">clpX</name>
    <name evidence="9" type="ORF">BC670_0533</name>
</gene>
<dbReference type="InterPro" id="IPR010603">
    <property type="entry name" value="Znf_CppX_C4"/>
</dbReference>
<dbReference type="SMART" id="SM00994">
    <property type="entry name" value="zf-C4_ClpX"/>
    <property type="match status" value="1"/>
</dbReference>
<reference evidence="9 10" key="1">
    <citation type="submission" date="2019-06" db="EMBL/GenBank/DDBJ databases">
        <title>Genomic Encyclopedia of Archaeal and Bacterial Type Strains, Phase II (KMG-II): from individual species to whole genera.</title>
        <authorList>
            <person name="Goeker M."/>
        </authorList>
    </citation>
    <scope>NUCLEOTIDE SEQUENCE [LARGE SCALE GENOMIC DNA]</scope>
    <source>
        <strain evidence="9 10">DSM 24789</strain>
    </source>
</reference>
<dbReference type="InterPro" id="IPR003593">
    <property type="entry name" value="AAA+_ATPase"/>
</dbReference>
<dbReference type="GO" id="GO:0008233">
    <property type="term" value="F:peptidase activity"/>
    <property type="evidence" value="ECO:0007669"/>
    <property type="project" value="UniProtKB-KW"/>
</dbReference>
<dbReference type="PROSITE" id="PS00675">
    <property type="entry name" value="SIGMA54_INTERACT_1"/>
    <property type="match status" value="1"/>
</dbReference>
<dbReference type="GO" id="GO:0009376">
    <property type="term" value="C:HslUV protease complex"/>
    <property type="evidence" value="ECO:0007669"/>
    <property type="project" value="TreeGrafter"/>
</dbReference>
<dbReference type="InterPro" id="IPR038366">
    <property type="entry name" value="Znf_CppX_C4_sf"/>
</dbReference>
<dbReference type="EMBL" id="VFPJ01000001">
    <property type="protein sequence ID" value="TQM39707.1"/>
    <property type="molecule type" value="Genomic_DNA"/>
</dbReference>
<evidence type="ECO:0000256" key="7">
    <source>
        <dbReference type="PROSITE-ProRule" id="PRU01250"/>
    </source>
</evidence>
<comment type="caution">
    <text evidence="9">The sequence shown here is derived from an EMBL/GenBank/DDBJ whole genome shotgun (WGS) entry which is preliminary data.</text>
</comment>
<dbReference type="InterPro" id="IPR025662">
    <property type="entry name" value="Sigma_54_int_dom_ATP-bd_1"/>
</dbReference>
<organism evidence="9 10">
    <name type="scientific">Flavobacterium branchiophilum</name>
    <dbReference type="NCBI Taxonomy" id="55197"/>
    <lineage>
        <taxon>Bacteria</taxon>
        <taxon>Pseudomonadati</taxon>
        <taxon>Bacteroidota</taxon>
        <taxon>Flavobacteriia</taxon>
        <taxon>Flavobacteriales</taxon>
        <taxon>Flavobacteriaceae</taxon>
        <taxon>Flavobacterium</taxon>
    </lineage>
</organism>
<dbReference type="InterPro" id="IPR019489">
    <property type="entry name" value="Clp_ATPase_C"/>
</dbReference>
<dbReference type="GO" id="GO:0005524">
    <property type="term" value="F:ATP binding"/>
    <property type="evidence" value="ECO:0007669"/>
    <property type="project" value="UniProtKB-UniRule"/>
</dbReference>